<dbReference type="EMBL" id="CM029039">
    <property type="protein sequence ID" value="KAG2643745.1"/>
    <property type="molecule type" value="Genomic_DNA"/>
</dbReference>
<feature type="region of interest" description="Disordered" evidence="1">
    <location>
        <begin position="31"/>
        <end position="61"/>
    </location>
</feature>
<reference evidence="2" key="1">
    <citation type="submission" date="2020-05" db="EMBL/GenBank/DDBJ databases">
        <title>WGS assembly of Panicum virgatum.</title>
        <authorList>
            <person name="Lovell J.T."/>
            <person name="Jenkins J."/>
            <person name="Shu S."/>
            <person name="Juenger T.E."/>
            <person name="Schmutz J."/>
        </authorList>
    </citation>
    <scope>NUCLEOTIDE SEQUENCE</scope>
    <source>
        <strain evidence="2">AP13</strain>
    </source>
</reference>
<sequence length="147" mass="16399">MRATSPRKRGTVPEARAISRMYAHEIQAAAVSADGEKPRRLRREGKGRGTLLRPRRSSPTYHYQSRWLCISDGARRICGSAPGSSHGLWLEPGGGGWGRRPCVPRLASSLRWTLREPPAMVRRGPVRKVRTKGPELSRTMATICLFI</sequence>
<protein>
    <submittedName>
        <fullName evidence="2">Uncharacterized protein</fullName>
    </submittedName>
</protein>
<organism evidence="2 3">
    <name type="scientific">Panicum virgatum</name>
    <name type="common">Blackwell switchgrass</name>
    <dbReference type="NCBI Taxonomy" id="38727"/>
    <lineage>
        <taxon>Eukaryota</taxon>
        <taxon>Viridiplantae</taxon>
        <taxon>Streptophyta</taxon>
        <taxon>Embryophyta</taxon>
        <taxon>Tracheophyta</taxon>
        <taxon>Spermatophyta</taxon>
        <taxon>Magnoliopsida</taxon>
        <taxon>Liliopsida</taxon>
        <taxon>Poales</taxon>
        <taxon>Poaceae</taxon>
        <taxon>PACMAD clade</taxon>
        <taxon>Panicoideae</taxon>
        <taxon>Panicodae</taxon>
        <taxon>Paniceae</taxon>
        <taxon>Panicinae</taxon>
        <taxon>Panicum</taxon>
        <taxon>Panicum sect. Hiantes</taxon>
    </lineage>
</organism>
<accession>A0A8T0W8I9</accession>
<dbReference type="Proteomes" id="UP000823388">
    <property type="component" value="Chromosome 2K"/>
</dbReference>
<dbReference type="AlphaFoldDB" id="A0A8T0W8I9"/>
<evidence type="ECO:0000256" key="1">
    <source>
        <dbReference type="SAM" id="MobiDB-lite"/>
    </source>
</evidence>
<proteinExistence type="predicted"/>
<name>A0A8T0W8I9_PANVG</name>
<evidence type="ECO:0000313" key="3">
    <source>
        <dbReference type="Proteomes" id="UP000823388"/>
    </source>
</evidence>
<comment type="caution">
    <text evidence="2">The sequence shown here is derived from an EMBL/GenBank/DDBJ whole genome shotgun (WGS) entry which is preliminary data.</text>
</comment>
<evidence type="ECO:0000313" key="2">
    <source>
        <dbReference type="EMBL" id="KAG2643745.1"/>
    </source>
</evidence>
<keyword evidence="3" id="KW-1185">Reference proteome</keyword>
<gene>
    <name evidence="2" type="ORF">PVAP13_2KG348097</name>
</gene>